<dbReference type="Pfam" id="PF11976">
    <property type="entry name" value="Rad60-SLD"/>
    <property type="match status" value="1"/>
</dbReference>
<evidence type="ECO:0000256" key="1">
    <source>
        <dbReference type="SAM" id="Coils"/>
    </source>
</evidence>
<dbReference type="OrthoDB" id="3365399at2759"/>
<name>A0A9P4NXX5_9PEZI</name>
<organism evidence="4 5">
    <name type="scientific">Tothia fuscella</name>
    <dbReference type="NCBI Taxonomy" id="1048955"/>
    <lineage>
        <taxon>Eukaryota</taxon>
        <taxon>Fungi</taxon>
        <taxon>Dikarya</taxon>
        <taxon>Ascomycota</taxon>
        <taxon>Pezizomycotina</taxon>
        <taxon>Dothideomycetes</taxon>
        <taxon>Pleosporomycetidae</taxon>
        <taxon>Venturiales</taxon>
        <taxon>Cylindrosympodiaceae</taxon>
        <taxon>Tothia</taxon>
    </lineage>
</organism>
<dbReference type="EMBL" id="MU007021">
    <property type="protein sequence ID" value="KAF2433293.1"/>
    <property type="molecule type" value="Genomic_DNA"/>
</dbReference>
<proteinExistence type="predicted"/>
<dbReference type="Gene3D" id="3.10.20.90">
    <property type="entry name" value="Phosphatidylinositol 3-kinase Catalytic Subunit, Chain A, domain 1"/>
    <property type="match status" value="1"/>
</dbReference>
<reference evidence="4" key="1">
    <citation type="journal article" date="2020" name="Stud. Mycol.">
        <title>101 Dothideomycetes genomes: a test case for predicting lifestyles and emergence of pathogens.</title>
        <authorList>
            <person name="Haridas S."/>
            <person name="Albert R."/>
            <person name="Binder M."/>
            <person name="Bloem J."/>
            <person name="Labutti K."/>
            <person name="Salamov A."/>
            <person name="Andreopoulos B."/>
            <person name="Baker S."/>
            <person name="Barry K."/>
            <person name="Bills G."/>
            <person name="Bluhm B."/>
            <person name="Cannon C."/>
            <person name="Castanera R."/>
            <person name="Culley D."/>
            <person name="Daum C."/>
            <person name="Ezra D."/>
            <person name="Gonzalez J."/>
            <person name="Henrissat B."/>
            <person name="Kuo A."/>
            <person name="Liang C."/>
            <person name="Lipzen A."/>
            <person name="Lutzoni F."/>
            <person name="Magnuson J."/>
            <person name="Mondo S."/>
            <person name="Nolan M."/>
            <person name="Ohm R."/>
            <person name="Pangilinan J."/>
            <person name="Park H.-J."/>
            <person name="Ramirez L."/>
            <person name="Alfaro M."/>
            <person name="Sun H."/>
            <person name="Tritt A."/>
            <person name="Yoshinaga Y."/>
            <person name="Zwiers L.-H."/>
            <person name="Turgeon B."/>
            <person name="Goodwin S."/>
            <person name="Spatafora J."/>
            <person name="Crous P."/>
            <person name="Grigoriev I."/>
        </authorList>
    </citation>
    <scope>NUCLEOTIDE SEQUENCE</scope>
    <source>
        <strain evidence="4">CBS 130266</strain>
    </source>
</reference>
<dbReference type="CDD" id="cd17080">
    <property type="entry name" value="Ubl_SLD2_Esc2_like"/>
    <property type="match status" value="1"/>
</dbReference>
<dbReference type="PANTHER" id="PTHR10562">
    <property type="entry name" value="SMALL UBIQUITIN-RELATED MODIFIER"/>
    <property type="match status" value="1"/>
</dbReference>
<dbReference type="SUPFAM" id="SSF54236">
    <property type="entry name" value="Ubiquitin-like"/>
    <property type="match status" value="1"/>
</dbReference>
<comment type="caution">
    <text evidence="4">The sequence shown here is derived from an EMBL/GenBank/DDBJ whole genome shotgun (WGS) entry which is preliminary data.</text>
</comment>
<feature type="compositionally biased region" description="Basic and acidic residues" evidence="2">
    <location>
        <begin position="62"/>
        <end position="72"/>
    </location>
</feature>
<feature type="compositionally biased region" description="Basic and acidic residues" evidence="2">
    <location>
        <begin position="122"/>
        <end position="136"/>
    </location>
</feature>
<feature type="compositionally biased region" description="Acidic residues" evidence="2">
    <location>
        <begin position="82"/>
        <end position="96"/>
    </location>
</feature>
<sequence>MADAEAVPKKKSFFNRPAWVQKHVKPETPTPEKDATSLFSRSVDTHPDILAEQKRNKRLRAEKKVKAAEEKSRAKRRRVSAEDEDGDEEEEEEEDPVISPRRRRTPPPSISRTTSSPRSLTKRFEASAAKRQEKQKPVVIDLGGSSDEDDEEEDKPAARPPIVKEPPKPEPKPSKDEIYEDDPDEQFPELAAKARERARQRKLEAEAKAKDEFAVPTVDPVIQVLVQSKIPDTAPLLVRRKYTQNLRDIRIAWCKRQNFPEDEWPDIYFTYRGHRVFDVATCKSLGVDLDRHGMPVIKGSKRGDEDGDKLVLWATTQELVDQEKKEAEAQKKKEEEEAEGIFRVPEPPKGIRLVLKCKGLENYKLMARPHTPFSKIAGAFRKERSIAADKEISLHFDGEVLDPESTMADSEIEDMDSIEVHIK</sequence>
<dbReference type="AlphaFoldDB" id="A0A9P4NXX5"/>
<gene>
    <name evidence="4" type="ORF">EJ08DRAFT_731641</name>
</gene>
<keyword evidence="5" id="KW-1185">Reference proteome</keyword>
<feature type="compositionally biased region" description="Basic and acidic residues" evidence="2">
    <location>
        <begin position="24"/>
        <end position="35"/>
    </location>
</feature>
<feature type="compositionally biased region" description="Basic and acidic residues" evidence="2">
    <location>
        <begin position="43"/>
        <end position="54"/>
    </location>
</feature>
<feature type="coiled-coil region" evidence="1">
    <location>
        <begin position="317"/>
        <end position="344"/>
    </location>
</feature>
<feature type="compositionally biased region" description="Low complexity" evidence="2">
    <location>
        <begin position="110"/>
        <end position="119"/>
    </location>
</feature>
<dbReference type="Proteomes" id="UP000800235">
    <property type="component" value="Unassembled WGS sequence"/>
</dbReference>
<evidence type="ECO:0000313" key="5">
    <source>
        <dbReference type="Proteomes" id="UP000800235"/>
    </source>
</evidence>
<accession>A0A9P4NXX5</accession>
<evidence type="ECO:0000313" key="4">
    <source>
        <dbReference type="EMBL" id="KAF2433293.1"/>
    </source>
</evidence>
<protein>
    <recommendedName>
        <fullName evidence="3">Rad60/SUMO-like domain-containing protein</fullName>
    </recommendedName>
</protein>
<dbReference type="InterPro" id="IPR029071">
    <property type="entry name" value="Ubiquitin-like_domsf"/>
</dbReference>
<evidence type="ECO:0000256" key="2">
    <source>
        <dbReference type="SAM" id="MobiDB-lite"/>
    </source>
</evidence>
<keyword evidence="1" id="KW-0175">Coiled coil</keyword>
<feature type="region of interest" description="Disordered" evidence="2">
    <location>
        <begin position="1"/>
        <end position="183"/>
    </location>
</feature>
<feature type="domain" description="Rad60/SUMO-like" evidence="3">
    <location>
        <begin position="351"/>
        <end position="422"/>
    </location>
</feature>
<dbReference type="InterPro" id="IPR022617">
    <property type="entry name" value="Rad60/SUMO-like_dom"/>
</dbReference>
<feature type="compositionally biased region" description="Basic and acidic residues" evidence="2">
    <location>
        <begin position="165"/>
        <end position="177"/>
    </location>
</feature>
<evidence type="ECO:0000259" key="3">
    <source>
        <dbReference type="Pfam" id="PF11976"/>
    </source>
</evidence>